<name>A0A369JHW5_HYPMA</name>
<reference evidence="1" key="1">
    <citation type="submission" date="2018-04" db="EMBL/GenBank/DDBJ databases">
        <title>Whole genome sequencing of Hypsizygus marmoreus.</title>
        <authorList>
            <person name="Choi I.-G."/>
            <person name="Min B."/>
            <person name="Kim J.-G."/>
            <person name="Kim S."/>
            <person name="Oh Y.-L."/>
            <person name="Kong W.-S."/>
            <person name="Park H."/>
            <person name="Jeong J."/>
            <person name="Song E.-S."/>
        </authorList>
    </citation>
    <scope>NUCLEOTIDE SEQUENCE [LARGE SCALE GENOMIC DNA]</scope>
    <source>
        <strain evidence="1">51987-8</strain>
    </source>
</reference>
<accession>A0A369JHW5</accession>
<protein>
    <submittedName>
        <fullName evidence="1">Uncharacterized protein</fullName>
    </submittedName>
</protein>
<sequence length="97" mass="10807">MTTFGGLLTRSGALFAQIEVLIIKYPQHRPELVSQILNASAHLLRVIEFCAIFEDLAIEDPSSHPIIDFGSMPNLNHVILHTAVSNRRFSSSHTTPR</sequence>
<dbReference type="AlphaFoldDB" id="A0A369JHW5"/>
<evidence type="ECO:0000313" key="2">
    <source>
        <dbReference type="Proteomes" id="UP000076154"/>
    </source>
</evidence>
<proteinExistence type="predicted"/>
<dbReference type="Proteomes" id="UP000076154">
    <property type="component" value="Unassembled WGS sequence"/>
</dbReference>
<comment type="caution">
    <text evidence="1">The sequence shown here is derived from an EMBL/GenBank/DDBJ whole genome shotgun (WGS) entry which is preliminary data.</text>
</comment>
<dbReference type="InParanoid" id="A0A369JHW5"/>
<evidence type="ECO:0000313" key="1">
    <source>
        <dbReference type="EMBL" id="RDB18984.1"/>
    </source>
</evidence>
<dbReference type="EMBL" id="LUEZ02000085">
    <property type="protein sequence ID" value="RDB18984.1"/>
    <property type="molecule type" value="Genomic_DNA"/>
</dbReference>
<organism evidence="1 2">
    <name type="scientific">Hypsizygus marmoreus</name>
    <name type="common">White beech mushroom</name>
    <name type="synonym">Agaricus marmoreus</name>
    <dbReference type="NCBI Taxonomy" id="39966"/>
    <lineage>
        <taxon>Eukaryota</taxon>
        <taxon>Fungi</taxon>
        <taxon>Dikarya</taxon>
        <taxon>Basidiomycota</taxon>
        <taxon>Agaricomycotina</taxon>
        <taxon>Agaricomycetes</taxon>
        <taxon>Agaricomycetidae</taxon>
        <taxon>Agaricales</taxon>
        <taxon>Tricholomatineae</taxon>
        <taxon>Lyophyllaceae</taxon>
        <taxon>Hypsizygus</taxon>
    </lineage>
</organism>
<keyword evidence="2" id="KW-1185">Reference proteome</keyword>
<gene>
    <name evidence="1" type="ORF">Hypma_014397</name>
</gene>